<evidence type="ECO:0000256" key="2">
    <source>
        <dbReference type="RuleBase" id="RU004175"/>
    </source>
</evidence>
<accession>M6VHC0</accession>
<proteinExistence type="inferred from homology"/>
<reference evidence="3 4" key="1">
    <citation type="submission" date="2013-01" db="EMBL/GenBank/DDBJ databases">
        <authorList>
            <person name="Harkins D.M."/>
            <person name="Durkin A.S."/>
            <person name="Brinkac L.M."/>
            <person name="Haft D.H."/>
            <person name="Selengut J.D."/>
            <person name="Sanka R."/>
            <person name="DePew J."/>
            <person name="Purushe J."/>
            <person name="Matthias M.A."/>
            <person name="Vinetz J.M."/>
            <person name="Sutton G.G."/>
            <person name="Nierman W.C."/>
            <person name="Fouts D.E."/>
        </authorList>
    </citation>
    <scope>NUCLEOTIDE SEQUENCE [LARGE SCALE GENOMIC DNA]</scope>
    <source>
        <strain evidence="3 4">CBC1416</strain>
    </source>
</reference>
<dbReference type="GO" id="GO:0051287">
    <property type="term" value="F:NAD binding"/>
    <property type="evidence" value="ECO:0007669"/>
    <property type="project" value="InterPro"/>
</dbReference>
<dbReference type="Proteomes" id="UP000012149">
    <property type="component" value="Unassembled WGS sequence"/>
</dbReference>
<dbReference type="PRINTS" id="PR00083">
    <property type="entry name" value="HOLDHDRGNASE"/>
</dbReference>
<dbReference type="GO" id="GO:0004399">
    <property type="term" value="F:histidinol dehydrogenase activity"/>
    <property type="evidence" value="ECO:0007669"/>
    <property type="project" value="TreeGrafter"/>
</dbReference>
<protein>
    <submittedName>
        <fullName evidence="3">Histidinol dehydrogenase-like protein</fullName>
    </submittedName>
</protein>
<dbReference type="GO" id="GO:0005829">
    <property type="term" value="C:cytosol"/>
    <property type="evidence" value="ECO:0007669"/>
    <property type="project" value="TreeGrafter"/>
</dbReference>
<comment type="caution">
    <text evidence="3">The sequence shown here is derived from an EMBL/GenBank/DDBJ whole genome shotgun (WGS) entry which is preliminary data.</text>
</comment>
<dbReference type="PANTHER" id="PTHR21256:SF2">
    <property type="entry name" value="HISTIDINE BIOSYNTHESIS TRIFUNCTIONAL PROTEIN"/>
    <property type="match status" value="1"/>
</dbReference>
<dbReference type="PANTHER" id="PTHR21256">
    <property type="entry name" value="HISTIDINOL DEHYDROGENASE HDH"/>
    <property type="match status" value="1"/>
</dbReference>
<dbReference type="EMBL" id="AKWE02000181">
    <property type="protein sequence ID" value="EMO56260.1"/>
    <property type="molecule type" value="Genomic_DNA"/>
</dbReference>
<dbReference type="InterPro" id="IPR016161">
    <property type="entry name" value="Ald_DH/histidinol_DH"/>
</dbReference>
<dbReference type="InterPro" id="IPR012131">
    <property type="entry name" value="Hstdl_DH"/>
</dbReference>
<dbReference type="SUPFAM" id="SSF53720">
    <property type="entry name" value="ALDH-like"/>
    <property type="match status" value="1"/>
</dbReference>
<dbReference type="GO" id="GO:0000105">
    <property type="term" value="P:L-histidine biosynthetic process"/>
    <property type="evidence" value="ECO:0007669"/>
    <property type="project" value="TreeGrafter"/>
</dbReference>
<organism evidence="3 4">
    <name type="scientific">Leptospira santarosai str. CBC1416</name>
    <dbReference type="NCBI Taxonomy" id="1193059"/>
    <lineage>
        <taxon>Bacteria</taxon>
        <taxon>Pseudomonadati</taxon>
        <taxon>Spirochaetota</taxon>
        <taxon>Spirochaetia</taxon>
        <taxon>Leptospirales</taxon>
        <taxon>Leptospiraceae</taxon>
        <taxon>Leptospira</taxon>
    </lineage>
</organism>
<evidence type="ECO:0000256" key="1">
    <source>
        <dbReference type="ARBA" id="ARBA00023002"/>
    </source>
</evidence>
<comment type="similarity">
    <text evidence="2">Belongs to the histidinol dehydrogenase family.</text>
</comment>
<name>M6VHC0_9LEPT</name>
<evidence type="ECO:0000313" key="3">
    <source>
        <dbReference type="EMBL" id="EMO56260.1"/>
    </source>
</evidence>
<evidence type="ECO:0000313" key="4">
    <source>
        <dbReference type="Proteomes" id="UP000012149"/>
    </source>
</evidence>
<dbReference type="GO" id="GO:0046872">
    <property type="term" value="F:metal ion binding"/>
    <property type="evidence" value="ECO:0007669"/>
    <property type="project" value="InterPro"/>
</dbReference>
<dbReference type="Gene3D" id="3.40.50.1980">
    <property type="entry name" value="Nitrogenase molybdenum iron protein domain"/>
    <property type="match status" value="1"/>
</dbReference>
<keyword evidence="1" id="KW-0560">Oxidoreductase</keyword>
<dbReference type="Pfam" id="PF00815">
    <property type="entry name" value="Histidinol_dh"/>
    <property type="match status" value="1"/>
</dbReference>
<dbReference type="AlphaFoldDB" id="M6VHC0"/>
<gene>
    <name evidence="3" type="ORF">LEP1GSC161_2990</name>
</gene>
<sequence length="203" mass="23080">MMAIRILQVDVKNRSVLNPILERAREDLSSTLNLVQPIIEDVKHRGDVALREYTRKFDDVVPDSFVLDLSQLNPKIDSELERALKKAAENINAFHQIQIPEDKEIIVHGNRLGIRHTPVESVSVYAPGGKALYPSTILMGVIPAKLAGVENIQIVTPPNEVFCRTVSLRPQRLQVRIVSSLREVRKELRRFPMEPKLFRPPNL</sequence>